<protein>
    <submittedName>
        <fullName evidence="2">Uncharacterized protein</fullName>
    </submittedName>
</protein>
<sequence>MNTQSTLSAHPYGMGLKELLNGTIPSKIMETFSSKNRAELCPWAGALTLLRLWLRQCFTTEGEGVPGPAWGRKGWGAAQQAAEKGSHKYKPSAANRIIKSREEPYD</sequence>
<dbReference type="EMBL" id="JAHRIM010040404">
    <property type="protein sequence ID" value="MEQ2266593.1"/>
    <property type="molecule type" value="Genomic_DNA"/>
</dbReference>
<keyword evidence="3" id="KW-1185">Reference proteome</keyword>
<dbReference type="Proteomes" id="UP001444071">
    <property type="component" value="Unassembled WGS sequence"/>
</dbReference>
<evidence type="ECO:0000313" key="2">
    <source>
        <dbReference type="EMBL" id="MEQ2266593.1"/>
    </source>
</evidence>
<evidence type="ECO:0000313" key="3">
    <source>
        <dbReference type="Proteomes" id="UP001444071"/>
    </source>
</evidence>
<reference evidence="2 3" key="1">
    <citation type="submission" date="2021-06" db="EMBL/GenBank/DDBJ databases">
        <authorList>
            <person name="Palmer J.M."/>
        </authorList>
    </citation>
    <scope>NUCLEOTIDE SEQUENCE [LARGE SCALE GENOMIC DNA]</scope>
    <source>
        <strain evidence="2 3">XR_2019</strain>
        <tissue evidence="2">Muscle</tissue>
    </source>
</reference>
<gene>
    <name evidence="2" type="ORF">XENORESO_011792</name>
</gene>
<organism evidence="2 3">
    <name type="scientific">Xenotaenia resolanae</name>
    <dbReference type="NCBI Taxonomy" id="208358"/>
    <lineage>
        <taxon>Eukaryota</taxon>
        <taxon>Metazoa</taxon>
        <taxon>Chordata</taxon>
        <taxon>Craniata</taxon>
        <taxon>Vertebrata</taxon>
        <taxon>Euteleostomi</taxon>
        <taxon>Actinopterygii</taxon>
        <taxon>Neopterygii</taxon>
        <taxon>Teleostei</taxon>
        <taxon>Neoteleostei</taxon>
        <taxon>Acanthomorphata</taxon>
        <taxon>Ovalentaria</taxon>
        <taxon>Atherinomorphae</taxon>
        <taxon>Cyprinodontiformes</taxon>
        <taxon>Goodeidae</taxon>
        <taxon>Xenotaenia</taxon>
    </lineage>
</organism>
<comment type="caution">
    <text evidence="2">The sequence shown here is derived from an EMBL/GenBank/DDBJ whole genome shotgun (WGS) entry which is preliminary data.</text>
</comment>
<accession>A0ABV0WCT6</accession>
<feature type="region of interest" description="Disordered" evidence="1">
    <location>
        <begin position="68"/>
        <end position="106"/>
    </location>
</feature>
<name>A0ABV0WCT6_9TELE</name>
<proteinExistence type="predicted"/>
<evidence type="ECO:0000256" key="1">
    <source>
        <dbReference type="SAM" id="MobiDB-lite"/>
    </source>
</evidence>